<name>A0A7J0BDM9_9BACT</name>
<evidence type="ECO:0000313" key="4">
    <source>
        <dbReference type="EMBL" id="GFM31777.1"/>
    </source>
</evidence>
<dbReference type="Pfam" id="PF14841">
    <property type="entry name" value="FliG_M"/>
    <property type="match status" value="1"/>
</dbReference>
<dbReference type="PANTHER" id="PTHR30534">
    <property type="entry name" value="FLAGELLAR MOTOR SWITCH PROTEIN FLIG"/>
    <property type="match status" value="1"/>
</dbReference>
<evidence type="ECO:0000256" key="2">
    <source>
        <dbReference type="SAM" id="MobiDB-lite"/>
    </source>
</evidence>
<evidence type="ECO:0000259" key="3">
    <source>
        <dbReference type="Pfam" id="PF14841"/>
    </source>
</evidence>
<dbReference type="EMBL" id="BLVO01000004">
    <property type="protein sequence ID" value="GFM31777.1"/>
    <property type="molecule type" value="Genomic_DNA"/>
</dbReference>
<feature type="region of interest" description="Disordered" evidence="2">
    <location>
        <begin position="1"/>
        <end position="68"/>
    </location>
</feature>
<dbReference type="InterPro" id="IPR000090">
    <property type="entry name" value="Flg_Motor_Flig"/>
</dbReference>
<dbReference type="GO" id="GO:0071973">
    <property type="term" value="P:bacterial-type flagellum-dependent cell motility"/>
    <property type="evidence" value="ECO:0007669"/>
    <property type="project" value="InterPro"/>
</dbReference>
<proteinExistence type="predicted"/>
<dbReference type="GO" id="GO:0009288">
    <property type="term" value="C:bacterial-type flagellum"/>
    <property type="evidence" value="ECO:0007669"/>
    <property type="project" value="InterPro"/>
</dbReference>
<accession>A0A7J0BDM9</accession>
<evidence type="ECO:0000313" key="5">
    <source>
        <dbReference type="Proteomes" id="UP000503840"/>
    </source>
</evidence>
<gene>
    <name evidence="4" type="ORF">DSM101010T_01420</name>
</gene>
<keyword evidence="1" id="KW-0145">Chemotaxis</keyword>
<dbReference type="AlphaFoldDB" id="A0A7J0BDM9"/>
<dbReference type="PANTHER" id="PTHR30534:SF0">
    <property type="entry name" value="FLAGELLAR MOTOR SWITCH PROTEIN FLIG"/>
    <property type="match status" value="1"/>
</dbReference>
<dbReference type="InterPro" id="IPR032779">
    <property type="entry name" value="FliG_M"/>
</dbReference>
<feature type="domain" description="Flagellar motor switch protein FliG middle" evidence="3">
    <location>
        <begin position="592"/>
        <end position="658"/>
    </location>
</feature>
<feature type="compositionally biased region" description="Basic residues" evidence="2">
    <location>
        <begin position="1"/>
        <end position="11"/>
    </location>
</feature>
<dbReference type="GO" id="GO:0006935">
    <property type="term" value="P:chemotaxis"/>
    <property type="evidence" value="ECO:0007669"/>
    <property type="project" value="UniProtKB-KW"/>
</dbReference>
<protein>
    <recommendedName>
        <fullName evidence="3">Flagellar motor switch protein FliG middle domain-containing protein</fullName>
    </recommendedName>
</protein>
<sequence>MKQKKVKRKVLHLFGRNDSTAAGSGNAGSEGGVRPSVPSSAKGSAQATSAGSEESRETLDDPFPYGFGSDILERLVDGEQIEEGTGEDAGCLPYDCGEAWESAFSGAEEEGVPPLKREGLPGGHAAQGTSAESPAGESGGNVLPLFGSRRVLSGTDRPDTISRADDASVRGQWHHGADTYLPADLGELLELLSMPDFSPSVIADDSRSEGEPPLRFPTLDRVMGRLGTAVARRLYALSTRRWVVVPSAARRVRFAAWSRFTQPVAATLSLLPLEGQALLGADNDLVQLITSRLLDRGPERNFPELYSQASKETPLSRTSQAVAAHCLHVFQLDLEWALAPFFEVETSRCRVLAPDEPVIEFGEQEECILVTFSVSDGEFSGRLILLFPADMLRPLEILLTSNARVLMPASTETDDEVFLRLRILSDEQLGTLLSESHPLLASVVLYQMSEDRRIRILQRMDRALQEELVRRMGRRASVLRTLSMEQRVAVRSLLMGEAYTSHILRMCTPEKAARFLGTIATLPSLFPSQATEICAEDNPGLSCGSPLVVDKGIVGRLLMRSFTSDTFVQVSKLLSEGAHALPFDSLSMCSAEAVASLLAHETYGVCGLVLRHLLRKSPELAASVFVRLREEAQAPVLERVLMPRSVDVDIVHTVENALCEYIPLACNAHDGARPVSGEVCEDRLASNLLCSSDAFVLLSAMPADTKKRLVDTMEHSGIPMPADCKPA</sequence>
<dbReference type="Proteomes" id="UP000503840">
    <property type="component" value="Unassembled WGS sequence"/>
</dbReference>
<dbReference type="GO" id="GO:0003774">
    <property type="term" value="F:cytoskeletal motor activity"/>
    <property type="evidence" value="ECO:0007669"/>
    <property type="project" value="InterPro"/>
</dbReference>
<comment type="caution">
    <text evidence="4">The sequence shown here is derived from an EMBL/GenBank/DDBJ whole genome shotgun (WGS) entry which is preliminary data.</text>
</comment>
<reference evidence="4 5" key="1">
    <citation type="submission" date="2020-05" db="EMBL/GenBank/DDBJ databases">
        <title>Draft genome sequence of Desulfovibrio sp. strain HN2T.</title>
        <authorList>
            <person name="Ueno A."/>
            <person name="Tamazawa S."/>
            <person name="Tamamura S."/>
            <person name="Murakami T."/>
            <person name="Kiyama T."/>
            <person name="Inomata H."/>
            <person name="Amano Y."/>
            <person name="Miyakawa K."/>
            <person name="Tamaki H."/>
            <person name="Naganuma T."/>
            <person name="Kaneko K."/>
        </authorList>
    </citation>
    <scope>NUCLEOTIDE SEQUENCE [LARGE SCALE GENOMIC DNA]</scope>
    <source>
        <strain evidence="4 5">HN2</strain>
    </source>
</reference>
<organism evidence="4 5">
    <name type="scientific">Desulfovibrio subterraneus</name>
    <dbReference type="NCBI Taxonomy" id="2718620"/>
    <lineage>
        <taxon>Bacteria</taxon>
        <taxon>Pseudomonadati</taxon>
        <taxon>Thermodesulfobacteriota</taxon>
        <taxon>Desulfovibrionia</taxon>
        <taxon>Desulfovibrionales</taxon>
        <taxon>Desulfovibrionaceae</taxon>
        <taxon>Desulfovibrio</taxon>
    </lineage>
</organism>
<dbReference type="Gene3D" id="3.40.1550.10">
    <property type="entry name" value="CheC-like"/>
    <property type="match status" value="1"/>
</dbReference>
<keyword evidence="5" id="KW-1185">Reference proteome</keyword>
<evidence type="ECO:0000256" key="1">
    <source>
        <dbReference type="ARBA" id="ARBA00022500"/>
    </source>
</evidence>
<dbReference type="Gene3D" id="1.10.220.30">
    <property type="match status" value="2"/>
</dbReference>
<dbReference type="InterPro" id="IPR028976">
    <property type="entry name" value="CheC-like_sf"/>
</dbReference>
<feature type="region of interest" description="Disordered" evidence="2">
    <location>
        <begin position="106"/>
        <end position="144"/>
    </location>
</feature>
<feature type="compositionally biased region" description="Polar residues" evidence="2">
    <location>
        <begin position="37"/>
        <end position="52"/>
    </location>
</feature>